<organism evidence="5 6">
    <name type="scientific">Roseomonas acroporae</name>
    <dbReference type="NCBI Taxonomy" id="2937791"/>
    <lineage>
        <taxon>Bacteria</taxon>
        <taxon>Pseudomonadati</taxon>
        <taxon>Pseudomonadota</taxon>
        <taxon>Alphaproteobacteria</taxon>
        <taxon>Acetobacterales</taxon>
        <taxon>Roseomonadaceae</taxon>
        <taxon>Roseomonas</taxon>
    </lineage>
</organism>
<evidence type="ECO:0000256" key="4">
    <source>
        <dbReference type="SAM" id="MobiDB-lite"/>
    </source>
</evidence>
<dbReference type="Proteomes" id="UP001139516">
    <property type="component" value="Unassembled WGS sequence"/>
</dbReference>
<comment type="caution">
    <text evidence="5">The sequence shown here is derived from an EMBL/GenBank/DDBJ whole genome shotgun (WGS) entry which is preliminary data.</text>
</comment>
<evidence type="ECO:0000313" key="6">
    <source>
        <dbReference type="Proteomes" id="UP001139516"/>
    </source>
</evidence>
<feature type="region of interest" description="Disordered" evidence="4">
    <location>
        <begin position="15"/>
        <end position="36"/>
    </location>
</feature>
<reference evidence="5" key="1">
    <citation type="submission" date="2022-04" db="EMBL/GenBank/DDBJ databases">
        <title>Roseomonas acroporae sp. nov., isolated from coral Acropora digitifera.</title>
        <authorList>
            <person name="Sun H."/>
        </authorList>
    </citation>
    <scope>NUCLEOTIDE SEQUENCE</scope>
    <source>
        <strain evidence="5">NAR14</strain>
    </source>
</reference>
<keyword evidence="6" id="KW-1185">Reference proteome</keyword>
<protein>
    <submittedName>
        <fullName evidence="5">Toxic anion resistance protein</fullName>
    </submittedName>
</protein>
<dbReference type="AlphaFoldDB" id="A0A9X2BU85"/>
<feature type="compositionally biased region" description="Pro residues" evidence="4">
    <location>
        <begin position="24"/>
        <end position="35"/>
    </location>
</feature>
<comment type="similarity">
    <text evidence="1 2">Belongs to the TelA family.</text>
</comment>
<name>A0A9X2BU85_9PROT</name>
<sequence length="412" mass="43994">MSDIPGRGVIAGLRRGAVSTVTPPGTPLGAPPGAPAVPAGDVAADLRAADPAAGTPTVVSPEIVALAGQIELTDPGSILRFGAAAQSRAVAAADAMLEGARNRETGEAGQTLSSLLSTLKGFDVTSLGTERPRLLQRLFTRGGAEVTRILHRYEGVREQVEQIGDRLDGHRTRLLEDVERLERLYGATLDWFHGLGEHIQAGELVLARTDSEVVPAAVRRAQDPNDLVAPQHLRDLRAARDELERRVHDLKLTRQVAMQALPSIRLIQENDKALASKIHSVLANTVPLWRQQLAQALAIHRMREAGDAVRAATDLTNELLTANAETLRQANAEARREVERGVFDVEAVKRANAALVGTIEDSLRIADEARSMRAQASKALEACENEIRRALVAAKASSGGGRDGDAGGVRRG</sequence>
<dbReference type="EMBL" id="JALPRX010000001">
    <property type="protein sequence ID" value="MCK8782789.1"/>
    <property type="molecule type" value="Genomic_DNA"/>
</dbReference>
<dbReference type="Pfam" id="PF05816">
    <property type="entry name" value="TelA"/>
    <property type="match status" value="1"/>
</dbReference>
<keyword evidence="3" id="KW-0175">Coiled coil</keyword>
<dbReference type="InterPro" id="IPR008863">
    <property type="entry name" value="Toxic_anion-R_TelA"/>
</dbReference>
<dbReference type="PIRSF" id="PIRSF026508">
    <property type="entry name" value="TelA"/>
    <property type="match status" value="1"/>
</dbReference>
<evidence type="ECO:0000256" key="3">
    <source>
        <dbReference type="SAM" id="Coils"/>
    </source>
</evidence>
<evidence type="ECO:0000256" key="1">
    <source>
        <dbReference type="ARBA" id="ARBA00005541"/>
    </source>
</evidence>
<gene>
    <name evidence="5" type="ORF">M0638_00140</name>
</gene>
<dbReference type="PANTHER" id="PTHR38432">
    <property type="entry name" value="TELA-LIKE PROTEIN SAOUHSC_01408"/>
    <property type="match status" value="1"/>
</dbReference>
<evidence type="ECO:0000313" key="5">
    <source>
        <dbReference type="EMBL" id="MCK8782789.1"/>
    </source>
</evidence>
<feature type="coiled-coil region" evidence="3">
    <location>
        <begin position="233"/>
        <end position="260"/>
    </location>
</feature>
<proteinExistence type="inferred from homology"/>
<evidence type="ECO:0000256" key="2">
    <source>
        <dbReference type="PIRNR" id="PIRNR026508"/>
    </source>
</evidence>
<feature type="coiled-coil region" evidence="3">
    <location>
        <begin position="366"/>
        <end position="393"/>
    </location>
</feature>
<dbReference type="PANTHER" id="PTHR38432:SF1">
    <property type="entry name" value="TELA-LIKE PROTEIN SAOUHSC_01408"/>
    <property type="match status" value="1"/>
</dbReference>
<dbReference type="RefSeq" id="WP_248664916.1">
    <property type="nucleotide sequence ID" value="NZ_JALPRX010000001.1"/>
</dbReference>
<accession>A0A9X2BU85</accession>